<evidence type="ECO:0000256" key="4">
    <source>
        <dbReference type="ARBA" id="ARBA00023125"/>
    </source>
</evidence>
<comment type="caution">
    <text evidence="8">The sequence shown here is derived from an EMBL/GenBank/DDBJ whole genome shotgun (WGS) entry which is preliminary data.</text>
</comment>
<comment type="similarity">
    <text evidence="1">Belongs to the sigma-70 factor family. ECF subfamily.</text>
</comment>
<dbReference type="InterPro" id="IPR013325">
    <property type="entry name" value="RNA_pol_sigma_r2"/>
</dbReference>
<feature type="domain" description="RNA polymerase sigma-70 region 2" evidence="6">
    <location>
        <begin position="34"/>
        <end position="99"/>
    </location>
</feature>
<evidence type="ECO:0000313" key="9">
    <source>
        <dbReference type="Proteomes" id="UP001138997"/>
    </source>
</evidence>
<dbReference type="AlphaFoldDB" id="A0A9X1SSI5"/>
<dbReference type="InterPro" id="IPR039425">
    <property type="entry name" value="RNA_pol_sigma-70-like"/>
</dbReference>
<keyword evidence="3" id="KW-0731">Sigma factor</keyword>
<keyword evidence="5" id="KW-0804">Transcription</keyword>
<keyword evidence="4" id="KW-0238">DNA-binding</keyword>
<protein>
    <submittedName>
        <fullName evidence="8">Sigma-70 family RNA polymerase sigma factor</fullName>
    </submittedName>
</protein>
<evidence type="ECO:0000313" key="8">
    <source>
        <dbReference type="EMBL" id="MCD5310614.1"/>
    </source>
</evidence>
<dbReference type="Gene3D" id="1.10.1740.10">
    <property type="match status" value="1"/>
</dbReference>
<dbReference type="NCBIfam" id="TIGR02937">
    <property type="entry name" value="sigma70-ECF"/>
    <property type="match status" value="1"/>
</dbReference>
<keyword evidence="2" id="KW-0805">Transcription regulation</keyword>
<dbReference type="InterPro" id="IPR007627">
    <property type="entry name" value="RNA_pol_sigma70_r2"/>
</dbReference>
<dbReference type="InterPro" id="IPR007630">
    <property type="entry name" value="RNA_pol_sigma70_r4"/>
</dbReference>
<evidence type="ECO:0000259" key="7">
    <source>
        <dbReference type="Pfam" id="PF04545"/>
    </source>
</evidence>
<evidence type="ECO:0000256" key="3">
    <source>
        <dbReference type="ARBA" id="ARBA00023082"/>
    </source>
</evidence>
<dbReference type="Pfam" id="PF04545">
    <property type="entry name" value="Sigma70_r4"/>
    <property type="match status" value="1"/>
</dbReference>
<dbReference type="GO" id="GO:0006352">
    <property type="term" value="P:DNA-templated transcription initiation"/>
    <property type="evidence" value="ECO:0007669"/>
    <property type="project" value="InterPro"/>
</dbReference>
<proteinExistence type="inferred from homology"/>
<dbReference type="InterPro" id="IPR013324">
    <property type="entry name" value="RNA_pol_sigma_r3/r4-like"/>
</dbReference>
<evidence type="ECO:0000259" key="6">
    <source>
        <dbReference type="Pfam" id="PF04542"/>
    </source>
</evidence>
<sequence>MTTSASFCEDTAQPGTADLVTRARGGDADAWTAMVRRFDSMLFSVAGGFRLNAADAADAVQRTWQLLFENIHKIRQDERLAGWLSSTMRRECIRTYHRRTGELLTGELADFTFVEVDGADAEILLADRARVLWESVDRLPERQRDLVRLCFGGPTPLSYHEVGAALDLAVGSVGPIRKRALHRLREILRESGFEEHHLA</sequence>
<feature type="domain" description="RNA polymerase sigma-70 region 4" evidence="7">
    <location>
        <begin position="137"/>
        <end position="186"/>
    </location>
</feature>
<evidence type="ECO:0000256" key="2">
    <source>
        <dbReference type="ARBA" id="ARBA00023015"/>
    </source>
</evidence>
<dbReference type="Proteomes" id="UP001138997">
    <property type="component" value="Unassembled WGS sequence"/>
</dbReference>
<dbReference type="InterPro" id="IPR014284">
    <property type="entry name" value="RNA_pol_sigma-70_dom"/>
</dbReference>
<name>A0A9X1SSI5_9ACTN</name>
<dbReference type="SUPFAM" id="SSF88946">
    <property type="entry name" value="Sigma2 domain of RNA polymerase sigma factors"/>
    <property type="match status" value="1"/>
</dbReference>
<dbReference type="GO" id="GO:0016987">
    <property type="term" value="F:sigma factor activity"/>
    <property type="evidence" value="ECO:0007669"/>
    <property type="project" value="UniProtKB-KW"/>
</dbReference>
<dbReference type="RefSeq" id="WP_231439648.1">
    <property type="nucleotide sequence ID" value="NZ_JAJOMB010000003.1"/>
</dbReference>
<dbReference type="EMBL" id="JAJOMB010000003">
    <property type="protein sequence ID" value="MCD5310614.1"/>
    <property type="molecule type" value="Genomic_DNA"/>
</dbReference>
<dbReference type="SUPFAM" id="SSF88659">
    <property type="entry name" value="Sigma3 and sigma4 domains of RNA polymerase sigma factors"/>
    <property type="match status" value="1"/>
</dbReference>
<dbReference type="Pfam" id="PF04542">
    <property type="entry name" value="Sigma70_r2"/>
    <property type="match status" value="1"/>
</dbReference>
<dbReference type="Gene3D" id="1.10.10.10">
    <property type="entry name" value="Winged helix-like DNA-binding domain superfamily/Winged helix DNA-binding domain"/>
    <property type="match status" value="1"/>
</dbReference>
<reference evidence="8" key="1">
    <citation type="submission" date="2021-11" db="EMBL/GenBank/DDBJ databases">
        <title>Streptomyces corallinus and Kineosporia corallina sp. nov., two new coral-derived marine actinobacteria.</title>
        <authorList>
            <person name="Buangrab K."/>
            <person name="Sutthacheep M."/>
            <person name="Yeemin T."/>
            <person name="Harunari E."/>
            <person name="Igarashi Y."/>
            <person name="Sripreechasak P."/>
            <person name="Kanchanasin P."/>
            <person name="Tanasupawat S."/>
            <person name="Phongsopitanun W."/>
        </authorList>
    </citation>
    <scope>NUCLEOTIDE SEQUENCE</scope>
    <source>
        <strain evidence="8">JCM 31032</strain>
    </source>
</reference>
<dbReference type="PANTHER" id="PTHR43133:SF8">
    <property type="entry name" value="RNA POLYMERASE SIGMA FACTOR HI_1459-RELATED"/>
    <property type="match status" value="1"/>
</dbReference>
<evidence type="ECO:0000256" key="5">
    <source>
        <dbReference type="ARBA" id="ARBA00023163"/>
    </source>
</evidence>
<organism evidence="8 9">
    <name type="scientific">Kineosporia babensis</name>
    <dbReference type="NCBI Taxonomy" id="499548"/>
    <lineage>
        <taxon>Bacteria</taxon>
        <taxon>Bacillati</taxon>
        <taxon>Actinomycetota</taxon>
        <taxon>Actinomycetes</taxon>
        <taxon>Kineosporiales</taxon>
        <taxon>Kineosporiaceae</taxon>
        <taxon>Kineosporia</taxon>
    </lineage>
</organism>
<accession>A0A9X1SSI5</accession>
<gene>
    <name evidence="8" type="ORF">LR394_06885</name>
</gene>
<keyword evidence="9" id="KW-1185">Reference proteome</keyword>
<dbReference type="InterPro" id="IPR036388">
    <property type="entry name" value="WH-like_DNA-bd_sf"/>
</dbReference>
<dbReference type="PANTHER" id="PTHR43133">
    <property type="entry name" value="RNA POLYMERASE ECF-TYPE SIGMA FACTO"/>
    <property type="match status" value="1"/>
</dbReference>
<evidence type="ECO:0000256" key="1">
    <source>
        <dbReference type="ARBA" id="ARBA00010641"/>
    </source>
</evidence>
<dbReference type="GO" id="GO:0003677">
    <property type="term" value="F:DNA binding"/>
    <property type="evidence" value="ECO:0007669"/>
    <property type="project" value="UniProtKB-KW"/>
</dbReference>